<reference evidence="5" key="1">
    <citation type="journal article" date="2019" name="Int. J. Syst. Evol. Microbiol.">
        <title>The Global Catalogue of Microorganisms (GCM) 10K type strain sequencing project: providing services to taxonomists for standard genome sequencing and annotation.</title>
        <authorList>
            <consortium name="The Broad Institute Genomics Platform"/>
            <consortium name="The Broad Institute Genome Sequencing Center for Infectious Disease"/>
            <person name="Wu L."/>
            <person name="Ma J."/>
        </authorList>
    </citation>
    <scope>NUCLEOTIDE SEQUENCE [LARGE SCALE GENOMIC DNA]</scope>
    <source>
        <strain evidence="5">JCM 17064</strain>
    </source>
</reference>
<dbReference type="InterPro" id="IPR018357">
    <property type="entry name" value="Hexapep_transf_CS"/>
</dbReference>
<organism evidence="4 5">
    <name type="scientific">Flavobacterium cheonhonense</name>
    <dbReference type="NCBI Taxonomy" id="706185"/>
    <lineage>
        <taxon>Bacteria</taxon>
        <taxon>Pseudomonadati</taxon>
        <taxon>Bacteroidota</taxon>
        <taxon>Flavobacteriia</taxon>
        <taxon>Flavobacteriales</taxon>
        <taxon>Flavobacteriaceae</taxon>
        <taxon>Flavobacterium</taxon>
    </lineage>
</organism>
<evidence type="ECO:0000256" key="1">
    <source>
        <dbReference type="ARBA" id="ARBA00007274"/>
    </source>
</evidence>
<dbReference type="InterPro" id="IPR011004">
    <property type="entry name" value="Trimer_LpxA-like_sf"/>
</dbReference>
<comment type="caution">
    <text evidence="4">The sequence shown here is derived from an EMBL/GenBank/DDBJ whole genome shotgun (WGS) entry which is preliminary data.</text>
</comment>
<evidence type="ECO:0000256" key="2">
    <source>
        <dbReference type="ARBA" id="ARBA00022679"/>
    </source>
</evidence>
<dbReference type="SUPFAM" id="SSF51161">
    <property type="entry name" value="Trimeric LpxA-like enzymes"/>
    <property type="match status" value="1"/>
</dbReference>
<dbReference type="PANTHER" id="PTHR43300">
    <property type="entry name" value="ACETYLTRANSFERASE"/>
    <property type="match status" value="1"/>
</dbReference>
<gene>
    <name evidence="4" type="ORF">GCM10022386_11840</name>
</gene>
<dbReference type="Gene3D" id="2.160.10.10">
    <property type="entry name" value="Hexapeptide repeat proteins"/>
    <property type="match status" value="1"/>
</dbReference>
<sequence length="267" mass="29516">MKRIAVFGACREGLEVYRSLYASSIISHEAVVFDFLDNDSRLRGTTYEGIPVYSPYDADLFVYDTIVIGIIAFERVQEQLVSLGVSTGKIKRYYSEAYFSDKARSVGMAKIGKYSYFKPSTILYNVEIGNYCHIGADCRLGLIGHDVSQLTTYPFGYQFGKNKEDYDCSKDSTSDTKKMNVLTIGHDVYIGEGVTIMSGIEIGIGAVIGSKSVVTKDVPPFTVFAGTPAKMIAERLTLAQRNALLDSQWWEHDKEAAASILEAIAHS</sequence>
<keyword evidence="3" id="KW-0677">Repeat</keyword>
<keyword evidence="2" id="KW-0808">Transferase</keyword>
<dbReference type="Proteomes" id="UP001500968">
    <property type="component" value="Unassembled WGS sequence"/>
</dbReference>
<dbReference type="CDD" id="cd03349">
    <property type="entry name" value="LbH_XAT"/>
    <property type="match status" value="1"/>
</dbReference>
<dbReference type="PANTHER" id="PTHR43300:SF11">
    <property type="entry name" value="ACETYLTRANSFERASE RV3034C-RELATED"/>
    <property type="match status" value="1"/>
</dbReference>
<protein>
    <submittedName>
        <fullName evidence="4">Uncharacterized protein</fullName>
    </submittedName>
</protein>
<dbReference type="RefSeq" id="WP_295333307.1">
    <property type="nucleotide sequence ID" value="NZ_BAABCR010000014.1"/>
</dbReference>
<name>A0ABP7TS89_9FLAO</name>
<proteinExistence type="inferred from homology"/>
<accession>A0ABP7TS89</accession>
<evidence type="ECO:0000313" key="4">
    <source>
        <dbReference type="EMBL" id="GAA4029692.1"/>
    </source>
</evidence>
<dbReference type="Gene3D" id="3.40.50.720">
    <property type="entry name" value="NAD(P)-binding Rossmann-like Domain"/>
    <property type="match status" value="1"/>
</dbReference>
<dbReference type="PROSITE" id="PS00101">
    <property type="entry name" value="HEXAPEP_TRANSFERASES"/>
    <property type="match status" value="1"/>
</dbReference>
<dbReference type="EMBL" id="BAABCR010000014">
    <property type="protein sequence ID" value="GAA4029692.1"/>
    <property type="molecule type" value="Genomic_DNA"/>
</dbReference>
<comment type="similarity">
    <text evidence="1">Belongs to the transferase hexapeptide repeat family.</text>
</comment>
<evidence type="ECO:0000256" key="3">
    <source>
        <dbReference type="ARBA" id="ARBA00022737"/>
    </source>
</evidence>
<evidence type="ECO:0000313" key="5">
    <source>
        <dbReference type="Proteomes" id="UP001500968"/>
    </source>
</evidence>
<dbReference type="InterPro" id="IPR050179">
    <property type="entry name" value="Trans_hexapeptide_repeat"/>
</dbReference>
<keyword evidence="5" id="KW-1185">Reference proteome</keyword>